<dbReference type="EMBL" id="VVYV01000042">
    <property type="protein sequence ID" value="KAA5414344.1"/>
    <property type="molecule type" value="Genomic_DNA"/>
</dbReference>
<dbReference type="InterPro" id="IPR011050">
    <property type="entry name" value="Pectin_lyase_fold/virulence"/>
</dbReference>
<dbReference type="AlphaFoldDB" id="A0A108T9I0"/>
<organism evidence="2 3">
    <name type="scientific">Bacteroides cellulosilyticus</name>
    <dbReference type="NCBI Taxonomy" id="246787"/>
    <lineage>
        <taxon>Bacteria</taxon>
        <taxon>Pseudomonadati</taxon>
        <taxon>Bacteroidota</taxon>
        <taxon>Bacteroidia</taxon>
        <taxon>Bacteroidales</taxon>
        <taxon>Bacteroidaceae</taxon>
        <taxon>Bacteroides</taxon>
    </lineage>
</organism>
<sequence length="517" mass="57452">MKKTLRYKTYWLGVFGLFLGLGNPVLGAPISEDRLPQAKNYYVDALSGDDSHSGLSAQQAWKSLKRASQATLAPGDSLLLRRGTWHRGQLEIKNVSGNKNAGIVIGAYGQGQRPIIHGDGASYAVAVKNAEYITVRDLELTNKGVERMARRGGLLIEARDCGVMHGIHIDSLFIHDVNGSLCKECGNGAGIYINNGGEKVKSAFCDLLIENCHLLRTERNGMIWNSDYYDRRKWFPSMNTVVRYNLLEEIPGDGIVPIGCDGVLIEYNLMRRSTPLLTPPESAAGLWAWSCDNIVIQYNEVSDMKAPWDGQGFDADWNSLNTTIRYNYSHDNEGGFLLLCDAGDQREYSLGNRDIRVNYNLSIGDGTRTAEVRGKKLSPLICMFGNTSNTIIDHNVFHINSRLITEGDPSFVGAGNWYGEADSTAYIKNVFYSSESSGFKMGASTRNYFEDNWYLGQTEPSTLDASARRKSEGYDAVLHEDPTGFIPLLRLTKPRKVCGAEMRVVDPEAMKAFFERL</sequence>
<dbReference type="EMBL" id="QRVJ01000004">
    <property type="protein sequence ID" value="RGS38198.1"/>
    <property type="molecule type" value="Genomic_DNA"/>
</dbReference>
<evidence type="ECO:0000313" key="1">
    <source>
        <dbReference type="EMBL" id="KAA5414344.1"/>
    </source>
</evidence>
<protein>
    <submittedName>
        <fullName evidence="2">Right-handed parallel beta-helix repeat-containing protein</fullName>
    </submittedName>
</protein>
<dbReference type="InterPro" id="IPR012334">
    <property type="entry name" value="Pectin_lyas_fold"/>
</dbReference>
<dbReference type="Proteomes" id="UP000283341">
    <property type="component" value="Unassembled WGS sequence"/>
</dbReference>
<dbReference type="Proteomes" id="UP000448877">
    <property type="component" value="Unassembled WGS sequence"/>
</dbReference>
<dbReference type="Gene3D" id="2.160.20.10">
    <property type="entry name" value="Single-stranded right-handed beta-helix, Pectin lyase-like"/>
    <property type="match status" value="1"/>
</dbReference>
<evidence type="ECO:0000313" key="3">
    <source>
        <dbReference type="Proteomes" id="UP000283341"/>
    </source>
</evidence>
<proteinExistence type="predicted"/>
<gene>
    <name evidence="2" type="ORF">DWX97_07475</name>
    <name evidence="1" type="ORF">F2Y81_20595</name>
</gene>
<reference evidence="2 3" key="1">
    <citation type="submission" date="2018-08" db="EMBL/GenBank/DDBJ databases">
        <title>A genome reference for cultivated species of the human gut microbiota.</title>
        <authorList>
            <person name="Zou Y."/>
            <person name="Xue W."/>
            <person name="Luo G."/>
        </authorList>
    </citation>
    <scope>NUCLEOTIDE SEQUENCE [LARGE SCALE GENOMIC DNA]</scope>
    <source>
        <strain evidence="2 3">AF22-3AC</strain>
    </source>
</reference>
<reference evidence="1 4" key="2">
    <citation type="journal article" date="2019" name="Nat. Med.">
        <title>A library of human gut bacterial isolates paired with longitudinal multiomics data enables mechanistic microbiome research.</title>
        <authorList>
            <person name="Poyet M."/>
            <person name="Groussin M."/>
            <person name="Gibbons S.M."/>
            <person name="Avila-Pacheco J."/>
            <person name="Jiang X."/>
            <person name="Kearney S.M."/>
            <person name="Perrotta A.R."/>
            <person name="Berdy B."/>
            <person name="Zhao S."/>
            <person name="Lieberman T.D."/>
            <person name="Swanson P.K."/>
            <person name="Smith M."/>
            <person name="Roesemann S."/>
            <person name="Alexander J.E."/>
            <person name="Rich S.A."/>
            <person name="Livny J."/>
            <person name="Vlamakis H."/>
            <person name="Clish C."/>
            <person name="Bullock K."/>
            <person name="Deik A."/>
            <person name="Scott J."/>
            <person name="Pierce K.A."/>
            <person name="Xavier R.J."/>
            <person name="Alm E.J."/>
        </authorList>
    </citation>
    <scope>NUCLEOTIDE SEQUENCE [LARGE SCALE GENOMIC DNA]</scope>
    <source>
        <strain evidence="1 4">BIOML-A6</strain>
    </source>
</reference>
<dbReference type="SUPFAM" id="SSF51126">
    <property type="entry name" value="Pectin lyase-like"/>
    <property type="match status" value="1"/>
</dbReference>
<comment type="caution">
    <text evidence="2">The sequence shown here is derived from an EMBL/GenBank/DDBJ whole genome shotgun (WGS) entry which is preliminary data.</text>
</comment>
<name>A0A108T9I0_9BACE</name>
<evidence type="ECO:0000313" key="2">
    <source>
        <dbReference type="EMBL" id="RGS38198.1"/>
    </source>
</evidence>
<accession>A0A108T9I0</accession>
<dbReference type="GeneID" id="66309293"/>
<dbReference type="RefSeq" id="WP_082717926.1">
    <property type="nucleotide sequence ID" value="NZ_CABMLT010000012.1"/>
</dbReference>
<evidence type="ECO:0000313" key="4">
    <source>
        <dbReference type="Proteomes" id="UP000448877"/>
    </source>
</evidence>